<proteinExistence type="predicted"/>
<reference evidence="4 5" key="1">
    <citation type="submission" date="2020-04" db="EMBL/GenBank/DDBJ databases">
        <authorList>
            <person name="Basu S."/>
            <person name="Maruthanayagam V."/>
            <person name="Chakraborty S."/>
            <person name="Pramanik A."/>
            <person name="Mukherjee J."/>
            <person name="Brink B."/>
        </authorList>
    </citation>
    <scope>NUCLEOTIDE SEQUENCE [LARGE SCALE GENOMIC DNA]</scope>
    <source>
        <strain evidence="4 5">AP17</strain>
    </source>
</reference>
<evidence type="ECO:0000313" key="5">
    <source>
        <dbReference type="Proteomes" id="UP000500857"/>
    </source>
</evidence>
<dbReference type="AlphaFoldDB" id="A0A6H1TX32"/>
<dbReference type="InterPro" id="IPR016181">
    <property type="entry name" value="Acyl_CoA_acyltransferase"/>
</dbReference>
<dbReference type="PANTHER" id="PTHR43877">
    <property type="entry name" value="AMINOALKYLPHOSPHONATE N-ACETYLTRANSFERASE-RELATED-RELATED"/>
    <property type="match status" value="1"/>
</dbReference>
<evidence type="ECO:0000259" key="3">
    <source>
        <dbReference type="PROSITE" id="PS51186"/>
    </source>
</evidence>
<dbReference type="EMBL" id="CP051167">
    <property type="protein sequence ID" value="QIZ69919.1"/>
    <property type="molecule type" value="Genomic_DNA"/>
</dbReference>
<dbReference type="PROSITE" id="PS51186">
    <property type="entry name" value="GNAT"/>
    <property type="match status" value="1"/>
</dbReference>
<dbReference type="GO" id="GO:0016747">
    <property type="term" value="F:acyltransferase activity, transferring groups other than amino-acyl groups"/>
    <property type="evidence" value="ECO:0007669"/>
    <property type="project" value="InterPro"/>
</dbReference>
<keyword evidence="2" id="KW-0012">Acyltransferase</keyword>
<organism evidence="4 5">
    <name type="scientific">Oxynema aestuarii AP17</name>
    <dbReference type="NCBI Taxonomy" id="2064643"/>
    <lineage>
        <taxon>Bacteria</taxon>
        <taxon>Bacillati</taxon>
        <taxon>Cyanobacteriota</taxon>
        <taxon>Cyanophyceae</taxon>
        <taxon>Oscillatoriophycideae</taxon>
        <taxon>Oscillatoriales</taxon>
        <taxon>Oscillatoriaceae</taxon>
        <taxon>Oxynema</taxon>
        <taxon>Oxynema aestuarii</taxon>
    </lineage>
</organism>
<dbReference type="KEGG" id="oxy:HCG48_04445"/>
<feature type="domain" description="N-acetyltransferase" evidence="3">
    <location>
        <begin position="28"/>
        <end position="174"/>
    </location>
</feature>
<keyword evidence="1 4" id="KW-0808">Transferase</keyword>
<dbReference type="Proteomes" id="UP000500857">
    <property type="component" value="Chromosome"/>
</dbReference>
<evidence type="ECO:0000256" key="2">
    <source>
        <dbReference type="ARBA" id="ARBA00023315"/>
    </source>
</evidence>
<dbReference type="InterPro" id="IPR050832">
    <property type="entry name" value="Bact_Acetyltransf"/>
</dbReference>
<dbReference type="PANTHER" id="PTHR43877:SF2">
    <property type="entry name" value="AMINOALKYLPHOSPHONATE N-ACETYLTRANSFERASE-RELATED"/>
    <property type="match status" value="1"/>
</dbReference>
<protein>
    <submittedName>
        <fullName evidence="4">GNAT family N-acetyltransferase</fullName>
    </submittedName>
</protein>
<dbReference type="CDD" id="cd04301">
    <property type="entry name" value="NAT_SF"/>
    <property type="match status" value="1"/>
</dbReference>
<keyword evidence="5" id="KW-1185">Reference proteome</keyword>
<dbReference type="InterPro" id="IPR000182">
    <property type="entry name" value="GNAT_dom"/>
</dbReference>
<gene>
    <name evidence="4" type="ORF">HCG48_04445</name>
</gene>
<dbReference type="RefSeq" id="WP_168568076.1">
    <property type="nucleotide sequence ID" value="NZ_CP051167.1"/>
</dbReference>
<name>A0A6H1TX32_9CYAN</name>
<evidence type="ECO:0000256" key="1">
    <source>
        <dbReference type="ARBA" id="ARBA00022679"/>
    </source>
</evidence>
<sequence length="181" mass="21127">MSQQLPQGYWLREGGRHDRPQLLQFLKSSYRELFGDRDLSHLRQTVEQYWSPQTPVWWVESPRDRSREGDRPDNAIVAGLWLGNALDQVTGDRYAHIFLVYVVETHRQRGIGSALIRHAEHWARQRGDRQIGLQVFIDNPPALNLYRKLGYRSQSLWMLKPLDRPEASTPHPTDRSSQGDC</sequence>
<dbReference type="Pfam" id="PF00583">
    <property type="entry name" value="Acetyltransf_1"/>
    <property type="match status" value="1"/>
</dbReference>
<dbReference type="Gene3D" id="3.40.630.30">
    <property type="match status" value="1"/>
</dbReference>
<evidence type="ECO:0000313" key="4">
    <source>
        <dbReference type="EMBL" id="QIZ69919.1"/>
    </source>
</evidence>
<dbReference type="SUPFAM" id="SSF55729">
    <property type="entry name" value="Acyl-CoA N-acyltransferases (Nat)"/>
    <property type="match status" value="1"/>
</dbReference>
<accession>A0A6H1TX32</accession>